<name>A0A1F6P2D4_9BACT</name>
<sequence length="365" mass="40622">IGVSPETMVHISDSIEETLTALLEDLQDFLNDKTSIELEAKIIAYGEKLSAICTAKYFSEDDFKATAIFAEKIPLLTDEVIKDANILYKESEKNIVRFMKGVKTIPVIAGFTGITSKGVTTLLGRGGTDTTACFVGAAIRAQKVVLWKDVGAVYSADPRLVPEASTIPFLSYDEIEEAGKIIQGKAVRYLRQHKIDAEIASLKNSKDKTIVRDTQKTKLGAKMVSFKKNLTLFSLRQGEARGYERLFDVSDLCARYKVNVVLIWNDPAYLHVVVEDTSGLLSQLTKDVKTKFSQIIITEVHMVTIVGSFTWKDVNIFNETLHTFDDKAIMGACPYPKCMRMEGIVASKHDIASLLKAMHKIFIHK</sequence>
<dbReference type="GO" id="GO:0005829">
    <property type="term" value="C:cytosol"/>
    <property type="evidence" value="ECO:0007669"/>
    <property type="project" value="TreeGrafter"/>
</dbReference>
<dbReference type="GO" id="GO:0004072">
    <property type="term" value="F:aspartate kinase activity"/>
    <property type="evidence" value="ECO:0007669"/>
    <property type="project" value="TreeGrafter"/>
</dbReference>
<dbReference type="SUPFAM" id="SSF53633">
    <property type="entry name" value="Carbamate kinase-like"/>
    <property type="match status" value="1"/>
</dbReference>
<evidence type="ECO:0000313" key="3">
    <source>
        <dbReference type="EMBL" id="OGH90133.1"/>
    </source>
</evidence>
<dbReference type="PANTHER" id="PTHR21499:SF59">
    <property type="entry name" value="ASPARTOKINASE"/>
    <property type="match status" value="1"/>
</dbReference>
<gene>
    <name evidence="3" type="ORF">A2537_03625</name>
</gene>
<dbReference type="Proteomes" id="UP000178490">
    <property type="component" value="Unassembled WGS sequence"/>
</dbReference>
<dbReference type="EMBL" id="MFRC01000007">
    <property type="protein sequence ID" value="OGH90133.1"/>
    <property type="molecule type" value="Genomic_DNA"/>
</dbReference>
<dbReference type="PANTHER" id="PTHR21499">
    <property type="entry name" value="ASPARTATE KINASE"/>
    <property type="match status" value="1"/>
</dbReference>
<evidence type="ECO:0000259" key="2">
    <source>
        <dbReference type="Pfam" id="PF00696"/>
    </source>
</evidence>
<dbReference type="AlphaFoldDB" id="A0A1F6P2D4"/>
<feature type="non-terminal residue" evidence="3">
    <location>
        <position position="1"/>
    </location>
</feature>
<feature type="domain" description="Aspartate/glutamate/uridylate kinase" evidence="2">
    <location>
        <begin position="34"/>
        <end position="211"/>
    </location>
</feature>
<dbReference type="GO" id="GO:0009090">
    <property type="term" value="P:homoserine biosynthetic process"/>
    <property type="evidence" value="ECO:0007669"/>
    <property type="project" value="TreeGrafter"/>
</dbReference>
<accession>A0A1F6P2D4</accession>
<organism evidence="3 4">
    <name type="scientific">Candidatus Magasanikbacteria bacterium RIFOXYD2_FULL_36_9</name>
    <dbReference type="NCBI Taxonomy" id="1798707"/>
    <lineage>
        <taxon>Bacteria</taxon>
        <taxon>Candidatus Magasanikiibacteriota</taxon>
    </lineage>
</organism>
<dbReference type="Pfam" id="PF00696">
    <property type="entry name" value="AA_kinase"/>
    <property type="match status" value="1"/>
</dbReference>
<dbReference type="Gene3D" id="3.40.1160.10">
    <property type="entry name" value="Acetylglutamate kinase-like"/>
    <property type="match status" value="1"/>
</dbReference>
<comment type="caution">
    <text evidence="3">The sequence shown here is derived from an EMBL/GenBank/DDBJ whole genome shotgun (WGS) entry which is preliminary data.</text>
</comment>
<proteinExistence type="inferred from homology"/>
<reference evidence="3 4" key="1">
    <citation type="journal article" date="2016" name="Nat. Commun.">
        <title>Thousands of microbial genomes shed light on interconnected biogeochemical processes in an aquifer system.</title>
        <authorList>
            <person name="Anantharaman K."/>
            <person name="Brown C.T."/>
            <person name="Hug L.A."/>
            <person name="Sharon I."/>
            <person name="Castelle C.J."/>
            <person name="Probst A.J."/>
            <person name="Thomas B.C."/>
            <person name="Singh A."/>
            <person name="Wilkins M.J."/>
            <person name="Karaoz U."/>
            <person name="Brodie E.L."/>
            <person name="Williams K.H."/>
            <person name="Hubbard S.S."/>
            <person name="Banfield J.F."/>
        </authorList>
    </citation>
    <scope>NUCLEOTIDE SEQUENCE [LARGE SCALE GENOMIC DNA]</scope>
</reference>
<protein>
    <recommendedName>
        <fullName evidence="2">Aspartate/glutamate/uridylate kinase domain-containing protein</fullName>
    </recommendedName>
</protein>
<evidence type="ECO:0000313" key="4">
    <source>
        <dbReference type="Proteomes" id="UP000178490"/>
    </source>
</evidence>
<dbReference type="InterPro" id="IPR036393">
    <property type="entry name" value="AceGlu_kinase-like_sf"/>
</dbReference>
<dbReference type="InterPro" id="IPR001048">
    <property type="entry name" value="Asp/Glu/Uridylate_kinase"/>
</dbReference>
<dbReference type="GO" id="GO:0009089">
    <property type="term" value="P:lysine biosynthetic process via diaminopimelate"/>
    <property type="evidence" value="ECO:0007669"/>
    <property type="project" value="TreeGrafter"/>
</dbReference>
<evidence type="ECO:0000256" key="1">
    <source>
        <dbReference type="ARBA" id="ARBA00010122"/>
    </source>
</evidence>
<comment type="similarity">
    <text evidence="1">Belongs to the aspartokinase family.</text>
</comment>